<dbReference type="PANTHER" id="PTHR34778:SF6">
    <property type="entry name" value="SHUGOSHIN C-TERMINAL DOMAIN-CONTAINING PROTEIN"/>
    <property type="match status" value="1"/>
</dbReference>
<feature type="non-terminal residue" evidence="3">
    <location>
        <position position="1"/>
    </location>
</feature>
<evidence type="ECO:0000313" key="4">
    <source>
        <dbReference type="Proteomes" id="UP000029121"/>
    </source>
</evidence>
<dbReference type="OrthoDB" id="657513at2759"/>
<accession>R0HJ06</accession>
<dbReference type="EMBL" id="KB870809">
    <property type="protein sequence ID" value="EOA25190.1"/>
    <property type="molecule type" value="Genomic_DNA"/>
</dbReference>
<organism evidence="3 4">
    <name type="scientific">Capsella rubella</name>
    <dbReference type="NCBI Taxonomy" id="81985"/>
    <lineage>
        <taxon>Eukaryota</taxon>
        <taxon>Viridiplantae</taxon>
        <taxon>Streptophyta</taxon>
        <taxon>Embryophyta</taxon>
        <taxon>Tracheophyta</taxon>
        <taxon>Spermatophyta</taxon>
        <taxon>Magnoliopsida</taxon>
        <taxon>eudicotyledons</taxon>
        <taxon>Gunneridae</taxon>
        <taxon>Pentapetalae</taxon>
        <taxon>rosids</taxon>
        <taxon>malvids</taxon>
        <taxon>Brassicales</taxon>
        <taxon>Brassicaceae</taxon>
        <taxon>Camelineae</taxon>
        <taxon>Capsella</taxon>
    </lineage>
</organism>
<dbReference type="Proteomes" id="UP000029121">
    <property type="component" value="Unassembled WGS sequence"/>
</dbReference>
<reference evidence="4" key="1">
    <citation type="journal article" date="2013" name="Nat. Genet.">
        <title>The Capsella rubella genome and the genomic consequences of rapid mating system evolution.</title>
        <authorList>
            <person name="Slotte T."/>
            <person name="Hazzouri K.M."/>
            <person name="Agren J.A."/>
            <person name="Koenig D."/>
            <person name="Maumus F."/>
            <person name="Guo Y.L."/>
            <person name="Steige K."/>
            <person name="Platts A.E."/>
            <person name="Escobar J.S."/>
            <person name="Newman L.K."/>
            <person name="Wang W."/>
            <person name="Mandakova T."/>
            <person name="Vello E."/>
            <person name="Smith L.M."/>
            <person name="Henz S.R."/>
            <person name="Steffen J."/>
            <person name="Takuno S."/>
            <person name="Brandvain Y."/>
            <person name="Coop G."/>
            <person name="Andolfatto P."/>
            <person name="Hu T.T."/>
            <person name="Blanchette M."/>
            <person name="Clark R.M."/>
            <person name="Quesneville H."/>
            <person name="Nordborg M."/>
            <person name="Gaut B.S."/>
            <person name="Lysak M.A."/>
            <person name="Jenkins J."/>
            <person name="Grimwood J."/>
            <person name="Chapman J."/>
            <person name="Prochnik S."/>
            <person name="Shu S."/>
            <person name="Rokhsar D."/>
            <person name="Schmutz J."/>
            <person name="Weigel D."/>
            <person name="Wright S.I."/>
        </authorList>
    </citation>
    <scope>NUCLEOTIDE SEQUENCE [LARGE SCALE GENOMIC DNA]</scope>
    <source>
        <strain evidence="4">cv. Monte Gargano</strain>
    </source>
</reference>
<evidence type="ECO:0000256" key="1">
    <source>
        <dbReference type="SAM" id="Coils"/>
    </source>
</evidence>
<gene>
    <name evidence="3" type="ORF">CARUB_v10018501mg</name>
</gene>
<evidence type="ECO:0000313" key="3">
    <source>
        <dbReference type="EMBL" id="EOA25190.1"/>
    </source>
</evidence>
<feature type="region of interest" description="Disordered" evidence="2">
    <location>
        <begin position="236"/>
        <end position="265"/>
    </location>
</feature>
<name>R0HJ06_9BRAS</name>
<dbReference type="KEGG" id="crb:17886214"/>
<sequence length="548" mass="60482">NAKALKKAYADMILNTAKESSARVMVSDRRTARFHYDLCGTKDEALRLLVRLKQMIAAKTIEAEITSSNQQTKIDVLEVQLQEAEDIITDLRSELRWVRDKLKKAKNVVNKEQETISAQKIADLEVVVGSVHPNKDISGSLPNQISLHDDECGGNGTVSAPQVIVSLHTNQEDGDMSDSLLNQSSLFDDECGNVGMQFDRLCVETLKACESGLDANIRSQKLELSRTGCTQRIHALETKTSSANEEERHTADKDSEKNLSSGHETGTRANTRCLVLALRARNAEVIPIKPSNSLGIKKSYKLQGRKKTRWSKRKATLGRSQSQLIKPCKSQCDIPCSKTSVENSDCEDSLDTDLSVDNEEVDALNSCKGFDEHLHVNDISIICKGKRSNNVDHWGGLSSPVNPTDHLVEAYHESNVVSVSVEDGESKAHIPKNETKMKPLPCLDPGLTSFKCNVDPTSGSTNATVVSVNATNSSTDKDLKSREEDVLVRCEGEKNSVVPTTKMGSELVNPRSDLKATAVISDQISESRKADRNHLVKYTFQRKRKRNL</sequence>
<evidence type="ECO:0000256" key="2">
    <source>
        <dbReference type="SAM" id="MobiDB-lite"/>
    </source>
</evidence>
<dbReference type="eggNOG" id="ENOG502RVJR">
    <property type="taxonomic scope" value="Eukaryota"/>
</dbReference>
<keyword evidence="1" id="KW-0175">Coiled coil</keyword>
<dbReference type="PANTHER" id="PTHR34778">
    <property type="entry name" value="OS02G0580700 PROTEIN"/>
    <property type="match status" value="1"/>
</dbReference>
<dbReference type="AlphaFoldDB" id="R0HJ06"/>
<keyword evidence="4" id="KW-1185">Reference proteome</keyword>
<feature type="compositionally biased region" description="Basic and acidic residues" evidence="2">
    <location>
        <begin position="245"/>
        <end position="257"/>
    </location>
</feature>
<proteinExistence type="predicted"/>
<protein>
    <submittedName>
        <fullName evidence="3">Uncharacterized protein</fullName>
    </submittedName>
</protein>
<dbReference type="STRING" id="81985.R0HJ06"/>
<feature type="coiled-coil region" evidence="1">
    <location>
        <begin position="67"/>
        <end position="108"/>
    </location>
</feature>